<dbReference type="AlphaFoldDB" id="A0A1I8IHI7"/>
<evidence type="ECO:0000313" key="2">
    <source>
        <dbReference type="Proteomes" id="UP000095280"/>
    </source>
</evidence>
<keyword evidence="1" id="KW-0732">Signal</keyword>
<dbReference type="Proteomes" id="UP000095280">
    <property type="component" value="Unplaced"/>
</dbReference>
<proteinExistence type="predicted"/>
<accession>A0A1I8IHI7</accession>
<protein>
    <submittedName>
        <fullName evidence="3">Secreted protein</fullName>
    </submittedName>
</protein>
<evidence type="ECO:0000313" key="3">
    <source>
        <dbReference type="WBParaSite" id="maker-uti_cns_0012621-snap-gene-0.3-mRNA-1"/>
    </source>
</evidence>
<reference evidence="3" key="1">
    <citation type="submission" date="2016-11" db="UniProtKB">
        <authorList>
            <consortium name="WormBaseParasite"/>
        </authorList>
    </citation>
    <scope>IDENTIFICATION</scope>
</reference>
<dbReference type="WBParaSite" id="maker-uti_cns_0012621-snap-gene-0.3-mRNA-1">
    <property type="protein sequence ID" value="maker-uti_cns_0012621-snap-gene-0.3-mRNA-1"/>
    <property type="gene ID" value="maker-uti_cns_0012621-snap-gene-0.3"/>
</dbReference>
<organism evidence="2 3">
    <name type="scientific">Macrostomum lignano</name>
    <dbReference type="NCBI Taxonomy" id="282301"/>
    <lineage>
        <taxon>Eukaryota</taxon>
        <taxon>Metazoa</taxon>
        <taxon>Spiralia</taxon>
        <taxon>Lophotrochozoa</taxon>
        <taxon>Platyhelminthes</taxon>
        <taxon>Rhabditophora</taxon>
        <taxon>Macrostomorpha</taxon>
        <taxon>Macrostomida</taxon>
        <taxon>Macrostomidae</taxon>
        <taxon>Macrostomum</taxon>
    </lineage>
</organism>
<evidence type="ECO:0000256" key="1">
    <source>
        <dbReference type="SAM" id="SignalP"/>
    </source>
</evidence>
<name>A0A1I8IHI7_9PLAT</name>
<feature type="signal peptide" evidence="1">
    <location>
        <begin position="1"/>
        <end position="20"/>
    </location>
</feature>
<keyword evidence="2" id="KW-1185">Reference proteome</keyword>
<feature type="chain" id="PRO_5009321033" evidence="1">
    <location>
        <begin position="21"/>
        <end position="62"/>
    </location>
</feature>
<sequence length="62" mass="6843">MDSGLPALLCLLRVEPLAAGCTGRSGHAECQQFELRLRRHSHVPESQRYCQRCCPVCCLSGV</sequence>